<dbReference type="EMBL" id="CM001879">
    <property type="protein sequence ID" value="EOX95019.1"/>
    <property type="molecule type" value="Genomic_DNA"/>
</dbReference>
<organism evidence="1 2">
    <name type="scientific">Theobroma cacao</name>
    <name type="common">Cacao</name>
    <name type="synonym">Cocoa</name>
    <dbReference type="NCBI Taxonomy" id="3641"/>
    <lineage>
        <taxon>Eukaryota</taxon>
        <taxon>Viridiplantae</taxon>
        <taxon>Streptophyta</taxon>
        <taxon>Embryophyta</taxon>
        <taxon>Tracheophyta</taxon>
        <taxon>Spermatophyta</taxon>
        <taxon>Magnoliopsida</taxon>
        <taxon>eudicotyledons</taxon>
        <taxon>Gunneridae</taxon>
        <taxon>Pentapetalae</taxon>
        <taxon>rosids</taxon>
        <taxon>malvids</taxon>
        <taxon>Malvales</taxon>
        <taxon>Malvaceae</taxon>
        <taxon>Byttnerioideae</taxon>
        <taxon>Theobroma</taxon>
    </lineage>
</organism>
<dbReference type="Gramene" id="EOX95019">
    <property type="protein sequence ID" value="EOX95019"/>
    <property type="gene ID" value="TCM_004606"/>
</dbReference>
<dbReference type="AlphaFoldDB" id="A0A061DQC9"/>
<evidence type="ECO:0000313" key="1">
    <source>
        <dbReference type="EMBL" id="EOX95019.1"/>
    </source>
</evidence>
<name>A0A061DQC9_THECC</name>
<dbReference type="InParanoid" id="A0A061DQC9"/>
<keyword evidence="2" id="KW-1185">Reference proteome</keyword>
<dbReference type="HOGENOM" id="CLU_1848688_0_0_1"/>
<gene>
    <name evidence="1" type="ORF">TCM_004606</name>
</gene>
<proteinExistence type="predicted"/>
<protein>
    <submittedName>
        <fullName evidence="1">Uncharacterized protein</fullName>
    </submittedName>
</protein>
<sequence>MKISVGTPWRGEEGKGSYEPSQLIKPLKWFFFVYFSIFSSPLFSTFLVTPPHTQPPPPNVSIEVHWSTVDIRPRPSTGCLFFSPAVWTARSLCPFDSLSSSRRTELHLNTMDVELKPFVGCLFLLLTFQLPDPSTCSIP</sequence>
<accession>A0A061DQC9</accession>
<reference evidence="1 2" key="1">
    <citation type="journal article" date="2013" name="Genome Biol.">
        <title>The genome sequence of the most widely cultivated cacao type and its use to identify candidate genes regulating pod color.</title>
        <authorList>
            <person name="Motamayor J.C."/>
            <person name="Mockaitis K."/>
            <person name="Schmutz J."/>
            <person name="Haiminen N."/>
            <person name="Iii D.L."/>
            <person name="Cornejo O."/>
            <person name="Findley S.D."/>
            <person name="Zheng P."/>
            <person name="Utro F."/>
            <person name="Royaert S."/>
            <person name="Saski C."/>
            <person name="Jenkins J."/>
            <person name="Podicheti R."/>
            <person name="Zhao M."/>
            <person name="Scheffler B.E."/>
            <person name="Stack J.C."/>
            <person name="Feltus F.A."/>
            <person name="Mustiga G.M."/>
            <person name="Amores F."/>
            <person name="Phillips W."/>
            <person name="Marelli J.P."/>
            <person name="May G.D."/>
            <person name="Shapiro H."/>
            <person name="Ma J."/>
            <person name="Bustamante C.D."/>
            <person name="Schnell R.J."/>
            <person name="Main D."/>
            <person name="Gilbert D."/>
            <person name="Parida L."/>
            <person name="Kuhn D.N."/>
        </authorList>
    </citation>
    <scope>NUCLEOTIDE SEQUENCE [LARGE SCALE GENOMIC DNA]</scope>
    <source>
        <strain evidence="2">cv. Matina 1-6</strain>
    </source>
</reference>
<evidence type="ECO:0000313" key="2">
    <source>
        <dbReference type="Proteomes" id="UP000026915"/>
    </source>
</evidence>
<dbReference type="Proteomes" id="UP000026915">
    <property type="component" value="Chromosome 1"/>
</dbReference>